<evidence type="ECO:0000313" key="2">
    <source>
        <dbReference type="EMBL" id="AWK13541.1"/>
    </source>
</evidence>
<keyword evidence="1" id="KW-1277">Toxin-antitoxin system</keyword>
<reference evidence="2 3" key="1">
    <citation type="submission" date="2017-05" db="EMBL/GenBank/DDBJ databases">
        <title>Genome sequence of Candidatus Fukatsuia symbiotica and Candidatus Hamiltonella defensa from Acyrthosiphon pisum strain 5D.</title>
        <authorList>
            <person name="Patel V.A."/>
            <person name="Chevignon G."/>
            <person name="Russell J.A."/>
            <person name="Oliver K.M."/>
        </authorList>
    </citation>
    <scope>NUCLEOTIDE SEQUENCE [LARGE SCALE GENOMIC DNA]</scope>
    <source>
        <strain evidence="2 3">5D</strain>
    </source>
</reference>
<evidence type="ECO:0008006" key="4">
    <source>
        <dbReference type="Google" id="ProtNLM"/>
    </source>
</evidence>
<evidence type="ECO:0000256" key="1">
    <source>
        <dbReference type="ARBA" id="ARBA00022649"/>
    </source>
</evidence>
<accession>A0A2U8I360</accession>
<organism evidence="2 3">
    <name type="scientific">Candidatus Fukatsuia symbiotica</name>
    <dbReference type="NCBI Taxonomy" id="1878942"/>
    <lineage>
        <taxon>Bacteria</taxon>
        <taxon>Pseudomonadati</taxon>
        <taxon>Pseudomonadota</taxon>
        <taxon>Gammaproteobacteria</taxon>
        <taxon>Enterobacterales</taxon>
        <taxon>Yersiniaceae</taxon>
        <taxon>Candidatus Fukatsuia</taxon>
    </lineage>
</organism>
<sequence>MVKINWLRRASKQLVMIDPRYRKAISEKVSKLTTFPTTELDIKKLRTTDNQYRIRVGNYRIIFEVTDGEPVICTIQQIKRRASKTY</sequence>
<dbReference type="OrthoDB" id="5570653at2"/>
<dbReference type="KEGG" id="fsm:CCS41_01935"/>
<dbReference type="PANTHER" id="PTHR38813">
    <property type="match status" value="1"/>
</dbReference>
<dbReference type="EMBL" id="CP021659">
    <property type="protein sequence ID" value="AWK13541.1"/>
    <property type="molecule type" value="Genomic_DNA"/>
</dbReference>
<name>A0A2U8I360_9GAMM</name>
<dbReference type="Pfam" id="PF05016">
    <property type="entry name" value="ParE_toxin"/>
    <property type="match status" value="1"/>
</dbReference>
<dbReference type="Gene3D" id="3.30.2310.20">
    <property type="entry name" value="RelE-like"/>
    <property type="match status" value="1"/>
</dbReference>
<dbReference type="RefSeq" id="WP_072551174.1">
    <property type="nucleotide sequence ID" value="NZ_CP021659.1"/>
</dbReference>
<dbReference type="Proteomes" id="UP000261875">
    <property type="component" value="Chromosome"/>
</dbReference>
<evidence type="ECO:0000313" key="3">
    <source>
        <dbReference type="Proteomes" id="UP000261875"/>
    </source>
</evidence>
<dbReference type="InterPro" id="IPR035093">
    <property type="entry name" value="RelE/ParE_toxin_dom_sf"/>
</dbReference>
<protein>
    <recommendedName>
        <fullName evidence="4">Type II toxin-antitoxin system RelE/ParE family toxin</fullName>
    </recommendedName>
</protein>
<proteinExistence type="predicted"/>
<dbReference type="AlphaFoldDB" id="A0A2U8I360"/>
<dbReference type="STRING" id="1878942.GCA_900128755_01609"/>
<dbReference type="InterPro" id="IPR052747">
    <property type="entry name" value="TA_system_RelE_toxin"/>
</dbReference>
<dbReference type="InterPro" id="IPR007712">
    <property type="entry name" value="RelE/ParE_toxin"/>
</dbReference>
<gene>
    <name evidence="2" type="ORF">CCS41_01935</name>
</gene>
<dbReference type="SUPFAM" id="SSF143011">
    <property type="entry name" value="RelE-like"/>
    <property type="match status" value="1"/>
</dbReference>
<dbReference type="PANTHER" id="PTHR38813:SF1">
    <property type="entry name" value="TOXIN RELE1-RELATED"/>
    <property type="match status" value="1"/>
</dbReference>
<keyword evidence="3" id="KW-1185">Reference proteome</keyword>